<evidence type="ECO:0000259" key="1">
    <source>
        <dbReference type="Pfam" id="PF13847"/>
    </source>
</evidence>
<dbReference type="Pfam" id="PF13847">
    <property type="entry name" value="Methyltransf_31"/>
    <property type="match status" value="1"/>
</dbReference>
<dbReference type="InterPro" id="IPR029063">
    <property type="entry name" value="SAM-dependent_MTases_sf"/>
</dbReference>
<dbReference type="AlphaFoldDB" id="A0A1F8GH74"/>
<protein>
    <recommendedName>
        <fullName evidence="1">Methyltransferase domain-containing protein</fullName>
    </recommendedName>
</protein>
<accession>A0A1F8GH74</accession>
<evidence type="ECO:0000313" key="3">
    <source>
        <dbReference type="Proteomes" id="UP000178911"/>
    </source>
</evidence>
<dbReference type="Proteomes" id="UP000178911">
    <property type="component" value="Unassembled WGS sequence"/>
</dbReference>
<reference evidence="2 3" key="1">
    <citation type="journal article" date="2016" name="Nat. Commun.">
        <title>Thousands of microbial genomes shed light on interconnected biogeochemical processes in an aquifer system.</title>
        <authorList>
            <person name="Anantharaman K."/>
            <person name="Brown C.T."/>
            <person name="Hug L.A."/>
            <person name="Sharon I."/>
            <person name="Castelle C.J."/>
            <person name="Probst A.J."/>
            <person name="Thomas B.C."/>
            <person name="Singh A."/>
            <person name="Wilkins M.J."/>
            <person name="Karaoz U."/>
            <person name="Brodie E.L."/>
            <person name="Williams K.H."/>
            <person name="Hubbard S.S."/>
            <person name="Banfield J.F."/>
        </authorList>
    </citation>
    <scope>NUCLEOTIDE SEQUENCE [LARGE SCALE GENOMIC DNA]</scope>
</reference>
<dbReference type="InterPro" id="IPR025714">
    <property type="entry name" value="Methyltranfer_dom"/>
</dbReference>
<dbReference type="STRING" id="1802695.A3A13_01095"/>
<proteinExistence type="predicted"/>
<dbReference type="SUPFAM" id="SSF53335">
    <property type="entry name" value="S-adenosyl-L-methionine-dependent methyltransferases"/>
    <property type="match status" value="1"/>
</dbReference>
<name>A0A1F8GH74_9BACT</name>
<gene>
    <name evidence="2" type="ORF">A3A13_01095</name>
</gene>
<organism evidence="2 3">
    <name type="scientific">Candidatus Yanofskybacteria bacterium RIFCSPLOWO2_01_FULL_43_22</name>
    <dbReference type="NCBI Taxonomy" id="1802695"/>
    <lineage>
        <taxon>Bacteria</taxon>
        <taxon>Candidatus Yanofskyibacteriota</taxon>
    </lineage>
</organism>
<evidence type="ECO:0000313" key="2">
    <source>
        <dbReference type="EMBL" id="OGN24651.1"/>
    </source>
</evidence>
<sequence length="248" mass="28352">MEINISIKDDRGYSQGFRPSEAMTIRTERRCDAIISEFKNTKDVKILEIGCGTGEMSNLLAQKTGQQVLGTDICEPFIESARQNYKLPNLNLVVLDFNNKQQTQSIVGDTKFDYIVGNGILHHFFYQLDETLGNIKNLLNSSGKIIFWEPNILNPYCLFIFKTPVLRKMAYLEPNEMAFSKKFIAKKLTDLGYQNIKVSYRDFLLPNTPKHLIRSVIKIGDITEKTPLKFLSQSIFIVATKQSKVLKI</sequence>
<feature type="domain" description="Methyltransferase" evidence="1">
    <location>
        <begin position="41"/>
        <end position="151"/>
    </location>
</feature>
<dbReference type="CDD" id="cd02440">
    <property type="entry name" value="AdoMet_MTases"/>
    <property type="match status" value="1"/>
</dbReference>
<dbReference type="Gene3D" id="3.40.50.150">
    <property type="entry name" value="Vaccinia Virus protein VP39"/>
    <property type="match status" value="1"/>
</dbReference>
<dbReference type="PANTHER" id="PTHR43861">
    <property type="entry name" value="TRANS-ACONITATE 2-METHYLTRANSFERASE-RELATED"/>
    <property type="match status" value="1"/>
</dbReference>
<comment type="caution">
    <text evidence="2">The sequence shown here is derived from an EMBL/GenBank/DDBJ whole genome shotgun (WGS) entry which is preliminary data.</text>
</comment>
<dbReference type="EMBL" id="MGKJ01000010">
    <property type="protein sequence ID" value="OGN24651.1"/>
    <property type="molecule type" value="Genomic_DNA"/>
</dbReference>